<comment type="function">
    <text evidence="21">Peptidoglycan polymerase that is essential for cell division.</text>
</comment>
<dbReference type="GO" id="GO:0032153">
    <property type="term" value="C:cell division site"/>
    <property type="evidence" value="ECO:0007669"/>
    <property type="project" value="TreeGrafter"/>
</dbReference>
<keyword evidence="4 23" id="KW-0132">Cell division</keyword>
<dbReference type="InterPro" id="IPR013437">
    <property type="entry name" value="FtsW"/>
</dbReference>
<evidence type="ECO:0000256" key="15">
    <source>
        <dbReference type="ARBA" id="ARBA00033270"/>
    </source>
</evidence>
<dbReference type="GO" id="GO:0008955">
    <property type="term" value="F:peptidoglycan glycosyltransferase activity"/>
    <property type="evidence" value="ECO:0007669"/>
    <property type="project" value="UniProtKB-EC"/>
</dbReference>
<dbReference type="EMBL" id="FOQA01000007">
    <property type="protein sequence ID" value="SFI15789.1"/>
    <property type="molecule type" value="Genomic_DNA"/>
</dbReference>
<comment type="pathway">
    <text evidence="2">Cell wall biogenesis; peptidoglycan biosynthesis.</text>
</comment>
<evidence type="ECO:0000256" key="4">
    <source>
        <dbReference type="ARBA" id="ARBA00022618"/>
    </source>
</evidence>
<dbReference type="GO" id="GO:0009252">
    <property type="term" value="P:peptidoglycan biosynthetic process"/>
    <property type="evidence" value="ECO:0007669"/>
    <property type="project" value="UniProtKB-KW"/>
</dbReference>
<keyword evidence="3" id="KW-1003">Cell membrane</keyword>
<evidence type="ECO:0000313" key="24">
    <source>
        <dbReference type="Proteomes" id="UP000199287"/>
    </source>
</evidence>
<keyword evidence="5" id="KW-0328">Glycosyltransferase</keyword>
<protein>
    <recommendedName>
        <fullName evidence="17">Probable peptidoglycan glycosyltransferase FtsW</fullName>
        <ecNumber evidence="19">2.4.99.28</ecNumber>
    </recommendedName>
    <alternativeName>
        <fullName evidence="18">Cell division protein FtsW</fullName>
    </alternativeName>
    <alternativeName>
        <fullName evidence="15">Cell wall polymerase</fullName>
    </alternativeName>
    <alternativeName>
        <fullName evidence="14">Peptidoglycan polymerase</fullName>
    </alternativeName>
</protein>
<name>A0A1I3FX74_9FIRM</name>
<feature type="transmembrane region" description="Helical" evidence="22">
    <location>
        <begin position="162"/>
        <end position="178"/>
    </location>
</feature>
<keyword evidence="6" id="KW-0808">Transferase</keyword>
<keyword evidence="24" id="KW-1185">Reference proteome</keyword>
<evidence type="ECO:0000256" key="20">
    <source>
        <dbReference type="ARBA" id="ARBA00049902"/>
    </source>
</evidence>
<evidence type="ECO:0000256" key="8">
    <source>
        <dbReference type="ARBA" id="ARBA00022960"/>
    </source>
</evidence>
<evidence type="ECO:0000256" key="6">
    <source>
        <dbReference type="ARBA" id="ARBA00022679"/>
    </source>
</evidence>
<dbReference type="PANTHER" id="PTHR30474:SF2">
    <property type="entry name" value="PEPTIDOGLYCAN GLYCOSYLTRANSFERASE FTSW-RELATED"/>
    <property type="match status" value="1"/>
</dbReference>
<evidence type="ECO:0000256" key="17">
    <source>
        <dbReference type="ARBA" id="ARBA00041185"/>
    </source>
</evidence>
<evidence type="ECO:0000256" key="2">
    <source>
        <dbReference type="ARBA" id="ARBA00004752"/>
    </source>
</evidence>
<evidence type="ECO:0000256" key="18">
    <source>
        <dbReference type="ARBA" id="ARBA00041418"/>
    </source>
</evidence>
<keyword evidence="10 22" id="KW-1133">Transmembrane helix</keyword>
<evidence type="ECO:0000256" key="22">
    <source>
        <dbReference type="SAM" id="Phobius"/>
    </source>
</evidence>
<dbReference type="GO" id="GO:0008360">
    <property type="term" value="P:regulation of cell shape"/>
    <property type="evidence" value="ECO:0007669"/>
    <property type="project" value="UniProtKB-KW"/>
</dbReference>
<organism evidence="23 24">
    <name type="scientific">Tindallia magadiensis</name>
    <dbReference type="NCBI Taxonomy" id="69895"/>
    <lineage>
        <taxon>Bacteria</taxon>
        <taxon>Bacillati</taxon>
        <taxon>Bacillota</taxon>
        <taxon>Clostridia</taxon>
        <taxon>Peptostreptococcales</taxon>
        <taxon>Tindalliaceae</taxon>
        <taxon>Tindallia</taxon>
    </lineage>
</organism>
<dbReference type="GO" id="GO:0015648">
    <property type="term" value="F:lipid-linked peptidoglycan transporter activity"/>
    <property type="evidence" value="ECO:0007669"/>
    <property type="project" value="TreeGrafter"/>
</dbReference>
<evidence type="ECO:0000256" key="12">
    <source>
        <dbReference type="ARBA" id="ARBA00023306"/>
    </source>
</evidence>
<comment type="catalytic activity">
    <reaction evidence="20">
        <text>[GlcNAc-(1-&gt;4)-Mur2Ac(oyl-L-Ala-gamma-D-Glu-L-Lys-D-Ala-D-Ala)](n)-di-trans,octa-cis-undecaprenyl diphosphate + beta-D-GlcNAc-(1-&gt;4)-Mur2Ac(oyl-L-Ala-gamma-D-Glu-L-Lys-D-Ala-D-Ala)-di-trans,octa-cis-undecaprenyl diphosphate = [GlcNAc-(1-&gt;4)-Mur2Ac(oyl-L-Ala-gamma-D-Glu-L-Lys-D-Ala-D-Ala)](n+1)-di-trans,octa-cis-undecaprenyl diphosphate + di-trans,octa-cis-undecaprenyl diphosphate + H(+)</text>
        <dbReference type="Rhea" id="RHEA:23708"/>
        <dbReference type="Rhea" id="RHEA-COMP:9602"/>
        <dbReference type="Rhea" id="RHEA-COMP:9603"/>
        <dbReference type="ChEBI" id="CHEBI:15378"/>
        <dbReference type="ChEBI" id="CHEBI:58405"/>
        <dbReference type="ChEBI" id="CHEBI:60033"/>
        <dbReference type="ChEBI" id="CHEBI:78435"/>
        <dbReference type="EC" id="2.4.99.28"/>
    </reaction>
</comment>
<dbReference type="Pfam" id="PF01098">
    <property type="entry name" value="FTSW_RODA_SPOVE"/>
    <property type="match status" value="1"/>
</dbReference>
<comment type="similarity">
    <text evidence="16">Belongs to the SEDS family. FtsW subfamily.</text>
</comment>
<feature type="transmembrane region" description="Helical" evidence="22">
    <location>
        <begin position="305"/>
        <end position="330"/>
    </location>
</feature>
<comment type="subcellular location">
    <subcellularLocation>
        <location evidence="1">Cell membrane</location>
        <topology evidence="1">Multi-pass membrane protein</topology>
    </subcellularLocation>
</comment>
<dbReference type="OrthoDB" id="9812661at2"/>
<evidence type="ECO:0000313" key="23">
    <source>
        <dbReference type="EMBL" id="SFI15789.1"/>
    </source>
</evidence>
<dbReference type="GO" id="GO:0051301">
    <property type="term" value="P:cell division"/>
    <property type="evidence" value="ECO:0007669"/>
    <property type="project" value="UniProtKB-KW"/>
</dbReference>
<feature type="transmembrane region" description="Helical" evidence="22">
    <location>
        <begin position="48"/>
        <end position="66"/>
    </location>
</feature>
<keyword evidence="7 22" id="KW-0812">Transmembrane</keyword>
<evidence type="ECO:0000256" key="16">
    <source>
        <dbReference type="ARBA" id="ARBA00038053"/>
    </source>
</evidence>
<evidence type="ECO:0000256" key="21">
    <source>
        <dbReference type="ARBA" id="ARBA00049966"/>
    </source>
</evidence>
<proteinExistence type="inferred from homology"/>
<feature type="transmembrane region" description="Helical" evidence="22">
    <location>
        <begin position="105"/>
        <end position="126"/>
    </location>
</feature>
<evidence type="ECO:0000256" key="7">
    <source>
        <dbReference type="ARBA" id="ARBA00022692"/>
    </source>
</evidence>
<keyword evidence="11 22" id="KW-0472">Membrane</keyword>
<accession>A0A1I3FX74</accession>
<feature type="transmembrane region" description="Helical" evidence="22">
    <location>
        <begin position="185"/>
        <end position="206"/>
    </location>
</feature>
<dbReference type="AlphaFoldDB" id="A0A1I3FX74"/>
<dbReference type="GO" id="GO:0071555">
    <property type="term" value="P:cell wall organization"/>
    <property type="evidence" value="ECO:0007669"/>
    <property type="project" value="UniProtKB-KW"/>
</dbReference>
<dbReference type="Proteomes" id="UP000199287">
    <property type="component" value="Unassembled WGS sequence"/>
</dbReference>
<keyword evidence="9" id="KW-0573">Peptidoglycan synthesis</keyword>
<dbReference type="EC" id="2.4.99.28" evidence="19"/>
<feature type="transmembrane region" description="Helical" evidence="22">
    <location>
        <begin position="342"/>
        <end position="363"/>
    </location>
</feature>
<evidence type="ECO:0000256" key="13">
    <source>
        <dbReference type="ARBA" id="ARBA00023316"/>
    </source>
</evidence>
<gene>
    <name evidence="23" type="ORF">SAMN05192551_10787</name>
</gene>
<dbReference type="RefSeq" id="WP_093372834.1">
    <property type="nucleotide sequence ID" value="NZ_FOQA01000007.1"/>
</dbReference>
<keyword evidence="13" id="KW-0961">Cell wall biogenesis/degradation</keyword>
<dbReference type="GO" id="GO:0005886">
    <property type="term" value="C:plasma membrane"/>
    <property type="evidence" value="ECO:0007669"/>
    <property type="project" value="UniProtKB-SubCell"/>
</dbReference>
<evidence type="ECO:0000256" key="14">
    <source>
        <dbReference type="ARBA" id="ARBA00032370"/>
    </source>
</evidence>
<evidence type="ECO:0000256" key="11">
    <source>
        <dbReference type="ARBA" id="ARBA00023136"/>
    </source>
</evidence>
<dbReference type="InterPro" id="IPR001182">
    <property type="entry name" value="FtsW/RodA"/>
</dbReference>
<sequence>MRPNKGIDIPLLISVILLVVIGIIMVFSSSYSYALIHNHDGAHYLKRVLQWSVLGAGALMFCSYCPYRIWARFSNAIMVVALVTLVIVLTPLGKEVNHAQRWIEVAGINIMPSEIAKVAIIFYMAAIMEKNKYKLKNFQEGFAPHLIMGGIVFALVYQQPDFSTGLIILSIMMIMLFVSGVNMVYYTGILFSGTALAASALIYIFMSGQGYKARRLVAYIDPWSDPLDAGLQTVQSLLAIGSGGIAGRGIGRSIQKHLYLPEPQNDFIFAIIGEEVGFIGASIVVLLFGVYIWRGTCIAINAPDMFSCLVATGITSMIAIQVIVNVGVATSLLPVTGIPLPFISYGGSSLLMMLACTGILLNISRYSEIQGG</sequence>
<evidence type="ECO:0000256" key="1">
    <source>
        <dbReference type="ARBA" id="ARBA00004651"/>
    </source>
</evidence>
<evidence type="ECO:0000256" key="10">
    <source>
        <dbReference type="ARBA" id="ARBA00022989"/>
    </source>
</evidence>
<evidence type="ECO:0000256" key="9">
    <source>
        <dbReference type="ARBA" id="ARBA00022984"/>
    </source>
</evidence>
<keyword evidence="8" id="KW-0133">Cell shape</keyword>
<dbReference type="STRING" id="69895.SAMN05192551_10787"/>
<evidence type="ECO:0000256" key="19">
    <source>
        <dbReference type="ARBA" id="ARBA00044770"/>
    </source>
</evidence>
<reference evidence="24" key="1">
    <citation type="submission" date="2016-10" db="EMBL/GenBank/DDBJ databases">
        <authorList>
            <person name="Varghese N."/>
            <person name="Submissions S."/>
        </authorList>
    </citation>
    <scope>NUCLEOTIDE SEQUENCE [LARGE SCALE GENOMIC DNA]</scope>
    <source>
        <strain evidence="24">Z-7934</strain>
    </source>
</reference>
<feature type="transmembrane region" description="Helical" evidence="22">
    <location>
        <begin position="12"/>
        <end position="36"/>
    </location>
</feature>
<evidence type="ECO:0000256" key="5">
    <source>
        <dbReference type="ARBA" id="ARBA00022676"/>
    </source>
</evidence>
<evidence type="ECO:0000256" key="3">
    <source>
        <dbReference type="ARBA" id="ARBA00022475"/>
    </source>
</evidence>
<keyword evidence="12" id="KW-0131">Cell cycle</keyword>
<dbReference type="PANTHER" id="PTHR30474">
    <property type="entry name" value="CELL CYCLE PROTEIN"/>
    <property type="match status" value="1"/>
</dbReference>
<feature type="transmembrane region" description="Helical" evidence="22">
    <location>
        <begin position="73"/>
        <end position="93"/>
    </location>
</feature>
<feature type="transmembrane region" description="Helical" evidence="22">
    <location>
        <begin position="267"/>
        <end position="293"/>
    </location>
</feature>
<feature type="transmembrane region" description="Helical" evidence="22">
    <location>
        <begin position="138"/>
        <end position="156"/>
    </location>
</feature>
<dbReference type="NCBIfam" id="TIGR02614">
    <property type="entry name" value="ftsW"/>
    <property type="match status" value="1"/>
</dbReference>